<dbReference type="Pfam" id="PF05521">
    <property type="entry name" value="Phage_HCP"/>
    <property type="match status" value="1"/>
</dbReference>
<comment type="caution">
    <text evidence="1">The sequence shown here is derived from an EMBL/GenBank/DDBJ whole genome shotgun (WGS) entry which is preliminary data.</text>
</comment>
<evidence type="ECO:0000313" key="1">
    <source>
        <dbReference type="EMBL" id="MER2493369.1"/>
    </source>
</evidence>
<name>A0ABV1RKA1_9ALTE</name>
<evidence type="ECO:0000313" key="2">
    <source>
        <dbReference type="Proteomes" id="UP001467690"/>
    </source>
</evidence>
<dbReference type="Proteomes" id="UP001467690">
    <property type="component" value="Unassembled WGS sequence"/>
</dbReference>
<keyword evidence="2" id="KW-1185">Reference proteome</keyword>
<dbReference type="InterPro" id="IPR038666">
    <property type="entry name" value="SSP1_head-tail_sf"/>
</dbReference>
<reference evidence="1 2" key="1">
    <citation type="submission" date="2024-06" db="EMBL/GenBank/DDBJ databases">
        <authorList>
            <person name="Chen R.Y."/>
        </authorList>
    </citation>
    <scope>NUCLEOTIDE SEQUENCE [LARGE SCALE GENOMIC DNA]</scope>
    <source>
        <strain evidence="1 2">D2</strain>
    </source>
</reference>
<proteinExistence type="predicted"/>
<accession>A0ABV1RKA1</accession>
<dbReference type="EMBL" id="JBELOE010000265">
    <property type="protein sequence ID" value="MER2493369.1"/>
    <property type="molecule type" value="Genomic_DNA"/>
</dbReference>
<sequence>MIGAGKLKDRISIVTQSGEEDGFGHKKWQIIQTVRANVDVKNGTETSDNSAGHLVYEIKCRFRKDITYKSRIRYQDKDLELTQPPQNVRGLSREMLLVCKEVTRD</sequence>
<organism evidence="1 2">
    <name type="scientific">Catenovulum sediminis</name>
    <dbReference type="NCBI Taxonomy" id="1740262"/>
    <lineage>
        <taxon>Bacteria</taxon>
        <taxon>Pseudomonadati</taxon>
        <taxon>Pseudomonadota</taxon>
        <taxon>Gammaproteobacteria</taxon>
        <taxon>Alteromonadales</taxon>
        <taxon>Alteromonadaceae</taxon>
        <taxon>Catenovulum</taxon>
    </lineage>
</organism>
<dbReference type="InterPro" id="IPR008767">
    <property type="entry name" value="Phage_SPP1_head-tail_adaptor"/>
</dbReference>
<dbReference type="RefSeq" id="WP_350402567.1">
    <property type="nucleotide sequence ID" value="NZ_JBELOE010000265.1"/>
</dbReference>
<protein>
    <submittedName>
        <fullName evidence="1">Head-tail adaptor protein</fullName>
    </submittedName>
</protein>
<gene>
    <name evidence="1" type="ORF">ABS311_15945</name>
</gene>
<dbReference type="Gene3D" id="2.40.10.270">
    <property type="entry name" value="Bacteriophage SPP1 head-tail adaptor protein"/>
    <property type="match status" value="1"/>
</dbReference>